<dbReference type="PANTHER" id="PTHR19957:SF307">
    <property type="entry name" value="PROTEIN SSO1-RELATED"/>
    <property type="match status" value="1"/>
</dbReference>
<accession>A0A7S9KP88</accession>
<dbReference type="GO" id="GO:0012505">
    <property type="term" value="C:endomembrane system"/>
    <property type="evidence" value="ECO:0007669"/>
    <property type="project" value="TreeGrafter"/>
</dbReference>
<dbReference type="GO" id="GO:0000149">
    <property type="term" value="F:SNARE binding"/>
    <property type="evidence" value="ECO:0007669"/>
    <property type="project" value="TreeGrafter"/>
</dbReference>
<dbReference type="SMART" id="SM00503">
    <property type="entry name" value="SynN"/>
    <property type="match status" value="1"/>
</dbReference>
<dbReference type="GO" id="GO:0006886">
    <property type="term" value="P:intracellular protein transport"/>
    <property type="evidence" value="ECO:0007669"/>
    <property type="project" value="TreeGrafter"/>
</dbReference>
<evidence type="ECO:0000313" key="10">
    <source>
        <dbReference type="Proteomes" id="UP000594364"/>
    </source>
</evidence>
<evidence type="ECO:0000256" key="5">
    <source>
        <dbReference type="ARBA" id="ARBA00023136"/>
    </source>
</evidence>
<evidence type="ECO:0000256" key="3">
    <source>
        <dbReference type="ARBA" id="ARBA00022692"/>
    </source>
</evidence>
<evidence type="ECO:0000256" key="4">
    <source>
        <dbReference type="ARBA" id="ARBA00022989"/>
    </source>
</evidence>
<proteinExistence type="inferred from homology"/>
<feature type="transmembrane region" description="Helical" evidence="7">
    <location>
        <begin position="333"/>
        <end position="354"/>
    </location>
</feature>
<dbReference type="PANTHER" id="PTHR19957">
    <property type="entry name" value="SYNTAXIN"/>
    <property type="match status" value="1"/>
</dbReference>
<reference evidence="9 10" key="1">
    <citation type="journal article" date="2018" name="PLoS Genet.">
        <title>Repeat elements organise 3D genome structure and mediate transcription in the filamentous fungus Epichloe festucae.</title>
        <authorList>
            <person name="Winter D.J."/>
            <person name="Ganley A.R.D."/>
            <person name="Young C.A."/>
            <person name="Liachko I."/>
            <person name="Schardl C.L."/>
            <person name="Dupont P.Y."/>
            <person name="Berry D."/>
            <person name="Ram A."/>
            <person name="Scott B."/>
            <person name="Cox M.P."/>
        </authorList>
    </citation>
    <scope>NUCLEOTIDE SEQUENCE [LARGE SCALE GENOMIC DNA]</scope>
    <source>
        <strain evidence="9 10">Fl1</strain>
    </source>
</reference>
<comment type="subcellular location">
    <subcellularLocation>
        <location evidence="1">Membrane</location>
        <topology evidence="1">Single-pass type IV membrane protein</topology>
    </subcellularLocation>
</comment>
<dbReference type="EMBL" id="CP031386">
    <property type="protein sequence ID" value="QPG96617.1"/>
    <property type="molecule type" value="Genomic_DNA"/>
</dbReference>
<dbReference type="Proteomes" id="UP000594364">
    <property type="component" value="Chromosome 2"/>
</dbReference>
<dbReference type="Pfam" id="PF05739">
    <property type="entry name" value="SNARE"/>
    <property type="match status" value="1"/>
</dbReference>
<evidence type="ECO:0000256" key="6">
    <source>
        <dbReference type="SAM" id="MobiDB-lite"/>
    </source>
</evidence>
<keyword evidence="10" id="KW-1185">Reference proteome</keyword>
<keyword evidence="5 7" id="KW-0472">Membrane</keyword>
<feature type="region of interest" description="Disordered" evidence="6">
    <location>
        <begin position="1"/>
        <end position="22"/>
    </location>
</feature>
<dbReference type="InterPro" id="IPR000727">
    <property type="entry name" value="T_SNARE_dom"/>
</dbReference>
<dbReference type="SUPFAM" id="SSF47661">
    <property type="entry name" value="t-snare proteins"/>
    <property type="match status" value="1"/>
</dbReference>
<evidence type="ECO:0000259" key="8">
    <source>
        <dbReference type="PROSITE" id="PS50192"/>
    </source>
</evidence>
<evidence type="ECO:0000256" key="2">
    <source>
        <dbReference type="ARBA" id="ARBA00009063"/>
    </source>
</evidence>
<dbReference type="CDD" id="cd15849">
    <property type="entry name" value="SNARE_Sso1"/>
    <property type="match status" value="1"/>
</dbReference>
<dbReference type="GO" id="GO:0006906">
    <property type="term" value="P:vesicle fusion"/>
    <property type="evidence" value="ECO:0007669"/>
    <property type="project" value="TreeGrafter"/>
</dbReference>
<dbReference type="SMART" id="SM00397">
    <property type="entry name" value="t_SNARE"/>
    <property type="match status" value="1"/>
</dbReference>
<dbReference type="GO" id="GO:0005484">
    <property type="term" value="F:SNAP receptor activity"/>
    <property type="evidence" value="ECO:0007669"/>
    <property type="project" value="TreeGrafter"/>
</dbReference>
<evidence type="ECO:0000256" key="1">
    <source>
        <dbReference type="ARBA" id="ARBA00004211"/>
    </source>
</evidence>
<dbReference type="GO" id="GO:0048278">
    <property type="term" value="P:vesicle docking"/>
    <property type="evidence" value="ECO:0007669"/>
    <property type="project" value="TreeGrafter"/>
</dbReference>
<dbReference type="GO" id="GO:0006887">
    <property type="term" value="P:exocytosis"/>
    <property type="evidence" value="ECO:0007669"/>
    <property type="project" value="TreeGrafter"/>
</dbReference>
<gene>
    <name evidence="9" type="ORF">C2857_004750</name>
</gene>
<dbReference type="InterPro" id="IPR045242">
    <property type="entry name" value="Syntaxin"/>
</dbReference>
<keyword evidence="4 7" id="KW-1133">Transmembrane helix</keyword>
<dbReference type="InterPro" id="IPR006011">
    <property type="entry name" value="Syntaxin_N"/>
</dbReference>
<dbReference type="GO" id="GO:0031201">
    <property type="term" value="C:SNARE complex"/>
    <property type="evidence" value="ECO:0007669"/>
    <property type="project" value="TreeGrafter"/>
</dbReference>
<feature type="domain" description="T-SNARE coiled-coil homology" evidence="8">
    <location>
        <begin position="259"/>
        <end position="321"/>
    </location>
</feature>
<evidence type="ECO:0000313" key="9">
    <source>
        <dbReference type="EMBL" id="QPG96617.1"/>
    </source>
</evidence>
<dbReference type="Gene3D" id="1.20.58.70">
    <property type="match status" value="1"/>
</dbReference>
<keyword evidence="3 7" id="KW-0812">Transmembrane</keyword>
<dbReference type="Pfam" id="PF00804">
    <property type="entry name" value="Syntaxin"/>
    <property type="match status" value="1"/>
</dbReference>
<name>A0A7S9KP88_EPIFF</name>
<organism evidence="9 10">
    <name type="scientific">Epichloe festucae (strain Fl1)</name>
    <dbReference type="NCBI Taxonomy" id="877507"/>
    <lineage>
        <taxon>Eukaryota</taxon>
        <taxon>Fungi</taxon>
        <taxon>Dikarya</taxon>
        <taxon>Ascomycota</taxon>
        <taxon>Pezizomycotina</taxon>
        <taxon>Sordariomycetes</taxon>
        <taxon>Hypocreomycetidae</taxon>
        <taxon>Hypocreales</taxon>
        <taxon>Clavicipitaceae</taxon>
        <taxon>Epichloe</taxon>
    </lineage>
</organism>
<dbReference type="PROSITE" id="PS50192">
    <property type="entry name" value="T_SNARE"/>
    <property type="match status" value="1"/>
</dbReference>
<dbReference type="InterPro" id="IPR010989">
    <property type="entry name" value="SNARE"/>
</dbReference>
<protein>
    <recommendedName>
        <fullName evidence="8">t-SNARE coiled-coil homology domain-containing protein</fullName>
    </recommendedName>
</protein>
<dbReference type="OrthoDB" id="10255013at2759"/>
<dbReference type="GO" id="GO:0005886">
    <property type="term" value="C:plasma membrane"/>
    <property type="evidence" value="ECO:0007669"/>
    <property type="project" value="TreeGrafter"/>
</dbReference>
<comment type="similarity">
    <text evidence="2">Belongs to the syntaxin family.</text>
</comment>
<evidence type="ECO:0000256" key="7">
    <source>
        <dbReference type="SAM" id="Phobius"/>
    </source>
</evidence>
<dbReference type="AlphaFoldDB" id="A0A7S9KP88"/>
<sequence>MSYGQQNPYYQGPAQEAGHGYGQVRPERVQTLILRNVFEMKRGRGLCFALPFKSERLSNQIADSVPKENPYAQDQHEMHDYGDSHQQASSQPSSQSRVLPLDQFLQRVKQLRSDIDSLSGSIDYIGQLHQRTLSSTDSQAKDQLEHYVSQTQIQTTAIKDGIKGLERDLANTTDNHRNTKNTQLQSLKTYFKSELAKYQSVEHEYQQKYSQQIRRQYEIVYPDATEQEIQQAMESNYGGEGVFQSALKDNRTGHATSLLGNVRARHNELQRIEQTLSELALLYQELATVVEQQEPVIQAAEENAQQTTDHLKQGNEQVKHATDSARRARKLKWWCLLIVVIIIIAIALGVGLGVCLSGNKCSSSK</sequence>